<comment type="caution">
    <text evidence="1">The sequence shown here is derived from an EMBL/GenBank/DDBJ whole genome shotgun (WGS) entry which is preliminary data.</text>
</comment>
<dbReference type="RefSeq" id="WP_184192027.1">
    <property type="nucleotide sequence ID" value="NZ_JACHLE010000009.1"/>
</dbReference>
<evidence type="ECO:0000313" key="1">
    <source>
        <dbReference type="EMBL" id="MBB4808264.1"/>
    </source>
</evidence>
<dbReference type="Proteomes" id="UP000592180">
    <property type="component" value="Unassembled WGS sequence"/>
</dbReference>
<accession>A0A840KKV1</accession>
<keyword evidence="2" id="KW-1185">Reference proteome</keyword>
<protein>
    <submittedName>
        <fullName evidence="1">Uncharacterized protein</fullName>
    </submittedName>
</protein>
<organism evidence="1 2">
    <name type="scientific">Chryseobacterium defluvii</name>
    <dbReference type="NCBI Taxonomy" id="160396"/>
    <lineage>
        <taxon>Bacteria</taxon>
        <taxon>Pseudomonadati</taxon>
        <taxon>Bacteroidota</taxon>
        <taxon>Flavobacteriia</taxon>
        <taxon>Flavobacteriales</taxon>
        <taxon>Weeksellaceae</taxon>
        <taxon>Chryseobacterium group</taxon>
        <taxon>Chryseobacterium</taxon>
    </lineage>
</organism>
<dbReference type="EMBL" id="JACHLE010000009">
    <property type="protein sequence ID" value="MBB4808264.1"/>
    <property type="molecule type" value="Genomic_DNA"/>
</dbReference>
<name>A0A840KKV1_9FLAO</name>
<reference evidence="1 2" key="1">
    <citation type="submission" date="2020-08" db="EMBL/GenBank/DDBJ databases">
        <title>Functional genomics of gut bacteria from endangered species of beetles.</title>
        <authorList>
            <person name="Carlos-Shanley C."/>
        </authorList>
    </citation>
    <scope>NUCLEOTIDE SEQUENCE [LARGE SCALE GENOMIC DNA]</scope>
    <source>
        <strain evidence="1 2">S00151</strain>
    </source>
</reference>
<evidence type="ECO:0000313" key="2">
    <source>
        <dbReference type="Proteomes" id="UP000592180"/>
    </source>
</evidence>
<sequence length="148" mass="17793">MKIGEINSMNKRIIYIPSLQYECYFLGNGWKIVKEDKIRNIYIDSFYGYPFYIIFEHIEIICKQLTMLISKYSIVLSDIFPIELMVKDMVDHQQGYWLDLCIDFIIKMNCLNEGIANILTETKYNKKGFDQKLRNKIRKMILLNNYKY</sequence>
<gene>
    <name evidence="1" type="ORF">HNP38_003606</name>
</gene>
<proteinExistence type="predicted"/>
<dbReference type="AlphaFoldDB" id="A0A840KKV1"/>